<dbReference type="PANTHER" id="PTHR42852">
    <property type="entry name" value="THIOL:DISULFIDE INTERCHANGE PROTEIN DSBE"/>
    <property type="match status" value="1"/>
</dbReference>
<evidence type="ECO:0000256" key="1">
    <source>
        <dbReference type="ARBA" id="ARBA00004196"/>
    </source>
</evidence>
<dbReference type="PROSITE" id="PS51257">
    <property type="entry name" value="PROKAR_LIPOPROTEIN"/>
    <property type="match status" value="1"/>
</dbReference>
<dbReference type="PROSITE" id="PS00194">
    <property type="entry name" value="THIOREDOXIN_1"/>
    <property type="match status" value="1"/>
</dbReference>
<feature type="domain" description="Thioredoxin" evidence="6">
    <location>
        <begin position="225"/>
        <end position="365"/>
    </location>
</feature>
<keyword evidence="8" id="KW-1185">Reference proteome</keyword>
<proteinExistence type="predicted"/>
<reference evidence="7 8" key="1">
    <citation type="submission" date="2020-12" db="EMBL/GenBank/DDBJ databases">
        <title>Whole genome sequences of gut porcine anaerobes.</title>
        <authorList>
            <person name="Kubasova T."/>
            <person name="Jahodarova E."/>
            <person name="Rychlik I."/>
        </authorList>
    </citation>
    <scope>NUCLEOTIDE SEQUENCE [LARGE SCALE GENOMIC DNA]</scope>
    <source>
        <strain evidence="7 8">An925</strain>
    </source>
</reference>
<comment type="caution">
    <text evidence="7">The sequence shown here is derived from an EMBL/GenBank/DDBJ whole genome shotgun (WGS) entry which is preliminary data.</text>
</comment>
<comment type="subcellular location">
    <subcellularLocation>
        <location evidence="1">Cell envelope</location>
    </subcellularLocation>
</comment>
<evidence type="ECO:0000256" key="2">
    <source>
        <dbReference type="ARBA" id="ARBA00022748"/>
    </source>
</evidence>
<organism evidence="7 8">
    <name type="scientific">Xylanibacter brevis</name>
    <dbReference type="NCBI Taxonomy" id="83231"/>
    <lineage>
        <taxon>Bacteria</taxon>
        <taxon>Pseudomonadati</taxon>
        <taxon>Bacteroidota</taxon>
        <taxon>Bacteroidia</taxon>
        <taxon>Bacteroidales</taxon>
        <taxon>Prevotellaceae</taxon>
        <taxon>Xylanibacter</taxon>
    </lineage>
</organism>
<dbReference type="InterPro" id="IPR017937">
    <property type="entry name" value="Thioredoxin_CS"/>
</dbReference>
<feature type="signal peptide" evidence="5">
    <location>
        <begin position="1"/>
        <end position="17"/>
    </location>
</feature>
<keyword evidence="3" id="KW-1015">Disulfide bond</keyword>
<dbReference type="InterPro" id="IPR013766">
    <property type="entry name" value="Thioredoxin_domain"/>
</dbReference>
<dbReference type="PANTHER" id="PTHR42852:SF6">
    <property type="entry name" value="THIOL:DISULFIDE INTERCHANGE PROTEIN DSBE"/>
    <property type="match status" value="1"/>
</dbReference>
<dbReference type="Pfam" id="PF14289">
    <property type="entry name" value="DUF4369"/>
    <property type="match status" value="1"/>
</dbReference>
<sequence length="365" mass="40635">MNIKTLFIVTAAGITLAACHSNTYHIKGSAENMQDGDTLFLTTDMVTGIPCDTLVVKNGKFSLSGSADSTCFCMLYSAKAHQINATFFRENGNIDIRLSAEPSASRVGGTPCNNEWQRLNDSLMVVGKAINLIAERIYAHPVSPAEREKGMKEIEELNKQFSNKVEVAAERNIDNEFGYFLILNFSKDIFSATTTKHLISQMPKELRQRTAIQQMEQELAKQANTAEGSVMPDFTLPDAEGNPVSALAEIKKHKLTVIDFWASWCGPCRREMPSVISLYESYKDKGLGILGVSLDNNKDAWTNAIKQWGTSWTQVSDLKGWESSAATLFNVKSIPCTVIVDQEGKILRRDLRDEQLRNFVADYLK</sequence>
<feature type="chain" id="PRO_5047017398" evidence="5">
    <location>
        <begin position="18"/>
        <end position="365"/>
    </location>
</feature>
<dbReference type="Proteomes" id="UP001200470">
    <property type="component" value="Unassembled WGS sequence"/>
</dbReference>
<dbReference type="EMBL" id="JADYTN010000027">
    <property type="protein sequence ID" value="MCF2564543.1"/>
    <property type="molecule type" value="Genomic_DNA"/>
</dbReference>
<keyword evidence="4" id="KW-0676">Redox-active center</keyword>
<evidence type="ECO:0000256" key="5">
    <source>
        <dbReference type="SAM" id="SignalP"/>
    </source>
</evidence>
<evidence type="ECO:0000256" key="3">
    <source>
        <dbReference type="ARBA" id="ARBA00023157"/>
    </source>
</evidence>
<protein>
    <submittedName>
        <fullName evidence="7">AhpC/TSA family protein</fullName>
    </submittedName>
</protein>
<name>A0ABS9CJR5_9BACT</name>
<evidence type="ECO:0000259" key="6">
    <source>
        <dbReference type="PROSITE" id="PS51352"/>
    </source>
</evidence>
<dbReference type="Pfam" id="PF00578">
    <property type="entry name" value="AhpC-TSA"/>
    <property type="match status" value="1"/>
</dbReference>
<dbReference type="InterPro" id="IPR000866">
    <property type="entry name" value="AhpC/TSA"/>
</dbReference>
<dbReference type="SUPFAM" id="SSF52833">
    <property type="entry name" value="Thioredoxin-like"/>
    <property type="match status" value="1"/>
</dbReference>
<dbReference type="InterPro" id="IPR036249">
    <property type="entry name" value="Thioredoxin-like_sf"/>
</dbReference>
<evidence type="ECO:0000313" key="7">
    <source>
        <dbReference type="EMBL" id="MCF2564543.1"/>
    </source>
</evidence>
<dbReference type="PROSITE" id="PS51352">
    <property type="entry name" value="THIOREDOXIN_2"/>
    <property type="match status" value="1"/>
</dbReference>
<dbReference type="InterPro" id="IPR025380">
    <property type="entry name" value="DUF4369"/>
</dbReference>
<dbReference type="RefSeq" id="WP_094390021.1">
    <property type="nucleotide sequence ID" value="NZ_JADYTN010000027.1"/>
</dbReference>
<dbReference type="Gene3D" id="3.40.30.10">
    <property type="entry name" value="Glutaredoxin"/>
    <property type="match status" value="1"/>
</dbReference>
<keyword evidence="5" id="KW-0732">Signal</keyword>
<gene>
    <name evidence="7" type="ORF">I6E12_10525</name>
</gene>
<evidence type="ECO:0000313" key="8">
    <source>
        <dbReference type="Proteomes" id="UP001200470"/>
    </source>
</evidence>
<accession>A0ABS9CJR5</accession>
<keyword evidence="2" id="KW-0201">Cytochrome c-type biogenesis</keyword>
<evidence type="ECO:0000256" key="4">
    <source>
        <dbReference type="ARBA" id="ARBA00023284"/>
    </source>
</evidence>
<dbReference type="InterPro" id="IPR050553">
    <property type="entry name" value="Thioredoxin_ResA/DsbE_sf"/>
</dbReference>
<dbReference type="CDD" id="cd02966">
    <property type="entry name" value="TlpA_like_family"/>
    <property type="match status" value="1"/>
</dbReference>